<feature type="coiled-coil region" evidence="1">
    <location>
        <begin position="4"/>
        <end position="52"/>
    </location>
</feature>
<accession>X0WIZ8</accession>
<feature type="compositionally biased region" description="Basic and acidic residues" evidence="2">
    <location>
        <begin position="114"/>
        <end position="127"/>
    </location>
</feature>
<feature type="non-terminal residue" evidence="3">
    <location>
        <position position="1"/>
    </location>
</feature>
<evidence type="ECO:0000256" key="1">
    <source>
        <dbReference type="SAM" id="Coils"/>
    </source>
</evidence>
<protein>
    <submittedName>
        <fullName evidence="3">Uncharacterized protein</fullName>
    </submittedName>
</protein>
<evidence type="ECO:0000313" key="3">
    <source>
        <dbReference type="EMBL" id="GAG24448.1"/>
    </source>
</evidence>
<gene>
    <name evidence="3" type="ORF">S01H1_55331</name>
</gene>
<comment type="caution">
    <text evidence="3">The sequence shown here is derived from an EMBL/GenBank/DDBJ whole genome shotgun (WGS) entry which is preliminary data.</text>
</comment>
<keyword evidence="1" id="KW-0175">Coiled coil</keyword>
<dbReference type="AlphaFoldDB" id="X0WIZ8"/>
<reference evidence="3" key="1">
    <citation type="journal article" date="2014" name="Front. Microbiol.">
        <title>High frequency of phylogenetically diverse reductive dehalogenase-homologous genes in deep subseafloor sedimentary metagenomes.</title>
        <authorList>
            <person name="Kawai M."/>
            <person name="Futagami T."/>
            <person name="Toyoda A."/>
            <person name="Takaki Y."/>
            <person name="Nishi S."/>
            <person name="Hori S."/>
            <person name="Arai W."/>
            <person name="Tsubouchi T."/>
            <person name="Morono Y."/>
            <person name="Uchiyama I."/>
            <person name="Ito T."/>
            <person name="Fujiyama A."/>
            <person name="Inagaki F."/>
            <person name="Takami H."/>
        </authorList>
    </citation>
    <scope>NUCLEOTIDE SEQUENCE</scope>
    <source>
        <strain evidence="3">Expedition CK06-06</strain>
    </source>
</reference>
<feature type="region of interest" description="Disordered" evidence="2">
    <location>
        <begin position="104"/>
        <end position="145"/>
    </location>
</feature>
<name>X0WIZ8_9ZZZZ</name>
<sequence>ASQLSELQTEKDSLIFDLEQATKEVNESKSTEATLRARVAALELELDAAKGKSEKPTNPLIHAKPLLSEVDTAEVEQDTDISEKITAPKDDIKVEAVIEESQIESVAVESDMPASEKAKDTETKQADLPEQQEEFQAEQTEQEVEPAMETTPVQLDEQEQVETDAPEFGPVIAETSSSVPADVTVEEVNAADFDSATEKIIFNNALSGISSPDKATRLDAVKVMAGIHHELSARALIGQMATEPAAQIRAECIKALAE</sequence>
<proteinExistence type="predicted"/>
<feature type="non-terminal residue" evidence="3">
    <location>
        <position position="258"/>
    </location>
</feature>
<evidence type="ECO:0000256" key="2">
    <source>
        <dbReference type="SAM" id="MobiDB-lite"/>
    </source>
</evidence>
<dbReference type="EMBL" id="BARS01035960">
    <property type="protein sequence ID" value="GAG24448.1"/>
    <property type="molecule type" value="Genomic_DNA"/>
</dbReference>
<organism evidence="3">
    <name type="scientific">marine sediment metagenome</name>
    <dbReference type="NCBI Taxonomy" id="412755"/>
    <lineage>
        <taxon>unclassified sequences</taxon>
        <taxon>metagenomes</taxon>
        <taxon>ecological metagenomes</taxon>
    </lineage>
</organism>
<feature type="compositionally biased region" description="Acidic residues" evidence="2">
    <location>
        <begin position="130"/>
        <end position="145"/>
    </location>
</feature>